<dbReference type="OrthoDB" id="3794105at2759"/>
<accession>A0A1Y2A777</accession>
<dbReference type="Proteomes" id="UP000193144">
    <property type="component" value="Unassembled WGS sequence"/>
</dbReference>
<feature type="region of interest" description="Disordered" evidence="1">
    <location>
        <begin position="312"/>
        <end position="344"/>
    </location>
</feature>
<protein>
    <recommendedName>
        <fullName evidence="4">BTB domain-containing protein</fullName>
    </recommendedName>
</protein>
<dbReference type="EMBL" id="MCFA01000007">
    <property type="protein sequence ID" value="ORY18353.1"/>
    <property type="molecule type" value="Genomic_DNA"/>
</dbReference>
<evidence type="ECO:0008006" key="4">
    <source>
        <dbReference type="Google" id="ProtNLM"/>
    </source>
</evidence>
<evidence type="ECO:0000256" key="1">
    <source>
        <dbReference type="SAM" id="MobiDB-lite"/>
    </source>
</evidence>
<feature type="region of interest" description="Disordered" evidence="1">
    <location>
        <begin position="1"/>
        <end position="26"/>
    </location>
</feature>
<reference evidence="2 3" key="1">
    <citation type="submission" date="2016-07" db="EMBL/GenBank/DDBJ databases">
        <title>Pervasive Adenine N6-methylation of Active Genes in Fungi.</title>
        <authorList>
            <consortium name="DOE Joint Genome Institute"/>
            <person name="Mondo S.J."/>
            <person name="Dannebaum R.O."/>
            <person name="Kuo R.C."/>
            <person name="Labutti K."/>
            <person name="Haridas S."/>
            <person name="Kuo A."/>
            <person name="Salamov A."/>
            <person name="Ahrendt S.R."/>
            <person name="Lipzen A."/>
            <person name="Sullivan W."/>
            <person name="Andreopoulos W.B."/>
            <person name="Clum A."/>
            <person name="Lindquist E."/>
            <person name="Daum C."/>
            <person name="Ramamoorthy G.K."/>
            <person name="Gryganskyi A."/>
            <person name="Culley D."/>
            <person name="Magnuson J.K."/>
            <person name="James T.Y."/>
            <person name="O'Malley M.A."/>
            <person name="Stajich J.E."/>
            <person name="Spatafora J.W."/>
            <person name="Visel A."/>
            <person name="Grigoriev I.V."/>
        </authorList>
    </citation>
    <scope>NUCLEOTIDE SEQUENCE [LARGE SCALE GENOMIC DNA]</scope>
    <source>
        <strain evidence="2 3">CBS 115471</strain>
    </source>
</reference>
<sequence>MFHRKWNPFSPKRGVRDQPPSAPRGMNVKVGPRGHEQTIHIPGQALQSCPFLRQHVVEGSAITNIDPIIFKILIQYLDNGFGLSDLAEQPRIMLSFAKAWHLAKAIELPVLQNRLTDFFRGAYLNHLHTRSDIQPDPEAFAYLRDFVGYYSEAEKFMIDFHAGLCHLKDESDLYFELVSLPQDIIESIVYRRRRIIASGGVEDRIMDRPYHFHVSESAVTDNPWALRIVPPPESSSFVLSPSKAQLVRVAHQPGQRPSAQRSTSWSSSLRKKILVCLPGLSSVSGEAEVVVEPQRLPEVIVNLQRATAPQRIAPFMPPSSGLQRQLDRRAAAEDSADSSLESYGFSAESLEERVRQAQRELDAIELGTVRPSSRVTLL</sequence>
<proteinExistence type="predicted"/>
<dbReference type="AlphaFoldDB" id="A0A1Y2A777"/>
<gene>
    <name evidence="2" type="ORF">BCR34DRAFT_610357</name>
</gene>
<name>A0A1Y2A777_9PLEO</name>
<keyword evidence="3" id="KW-1185">Reference proteome</keyword>
<evidence type="ECO:0000313" key="3">
    <source>
        <dbReference type="Proteomes" id="UP000193144"/>
    </source>
</evidence>
<comment type="caution">
    <text evidence="2">The sequence shown here is derived from an EMBL/GenBank/DDBJ whole genome shotgun (WGS) entry which is preliminary data.</text>
</comment>
<evidence type="ECO:0000313" key="2">
    <source>
        <dbReference type="EMBL" id="ORY18353.1"/>
    </source>
</evidence>
<organism evidence="2 3">
    <name type="scientific">Clohesyomyces aquaticus</name>
    <dbReference type="NCBI Taxonomy" id="1231657"/>
    <lineage>
        <taxon>Eukaryota</taxon>
        <taxon>Fungi</taxon>
        <taxon>Dikarya</taxon>
        <taxon>Ascomycota</taxon>
        <taxon>Pezizomycotina</taxon>
        <taxon>Dothideomycetes</taxon>
        <taxon>Pleosporomycetidae</taxon>
        <taxon>Pleosporales</taxon>
        <taxon>Lindgomycetaceae</taxon>
        <taxon>Clohesyomyces</taxon>
    </lineage>
</organism>